<feature type="transmembrane region" description="Helical" evidence="1">
    <location>
        <begin position="98"/>
        <end position="116"/>
    </location>
</feature>
<evidence type="ECO:0000256" key="1">
    <source>
        <dbReference type="SAM" id="Phobius"/>
    </source>
</evidence>
<keyword evidence="1" id="KW-0472">Membrane</keyword>
<accession>A0ABS9NNZ5</accession>
<dbReference type="PANTHER" id="PTHR40078">
    <property type="entry name" value="INTEGRAL MEMBRANE PROTEIN-RELATED"/>
    <property type="match status" value="1"/>
</dbReference>
<organism evidence="2 3">
    <name type="scientific">Kingella pumchi</name>
    <dbReference type="NCBI Taxonomy" id="2779506"/>
    <lineage>
        <taxon>Bacteria</taxon>
        <taxon>Pseudomonadati</taxon>
        <taxon>Pseudomonadota</taxon>
        <taxon>Betaproteobacteria</taxon>
        <taxon>Neisseriales</taxon>
        <taxon>Neisseriaceae</taxon>
        <taxon>Kingella</taxon>
    </lineage>
</organism>
<feature type="transmembrane region" description="Helical" evidence="1">
    <location>
        <begin position="122"/>
        <end position="143"/>
    </location>
</feature>
<feature type="transmembrane region" description="Helical" evidence="1">
    <location>
        <begin position="29"/>
        <end position="51"/>
    </location>
</feature>
<evidence type="ECO:0000313" key="3">
    <source>
        <dbReference type="Proteomes" id="UP001298424"/>
    </source>
</evidence>
<name>A0ABS9NNZ5_9NEIS</name>
<feature type="transmembrane region" description="Helical" evidence="1">
    <location>
        <begin position="191"/>
        <end position="212"/>
    </location>
</feature>
<dbReference type="RefSeq" id="WP_238747987.1">
    <property type="nucleotide sequence ID" value="NZ_JAKOOW010000028.1"/>
</dbReference>
<dbReference type="InterPro" id="IPR038750">
    <property type="entry name" value="YczE/YyaS-like"/>
</dbReference>
<comment type="caution">
    <text evidence="2">The sequence shown here is derived from an EMBL/GenBank/DDBJ whole genome shotgun (WGS) entry which is preliminary data.</text>
</comment>
<dbReference type="EMBL" id="JAKOOW010000028">
    <property type="protein sequence ID" value="MCG6504497.1"/>
    <property type="molecule type" value="Genomic_DNA"/>
</dbReference>
<keyword evidence="1" id="KW-0812">Transmembrane</keyword>
<keyword evidence="1" id="KW-1133">Transmembrane helix</keyword>
<sequence>MKKENYSRILPVTPWTASSMWPFTEAKPLAVLLVTLSLFGFGEGMLVVSRLGSTPWTVLSQGIARISGGELGTVTLMISAVVMLGWIPLRLKPGLGTVLNMLLIAGGLGVFVHFVAPPESLAVRAALCVGGIVLIGVSSAFYLTCHTGAGPRDGLMVGLCQASGWRIGSVRTAIEAVVCLIGWLLGGTVGIGTLLFAFGVGWVVQISLKLLARCFQAA</sequence>
<reference evidence="2 3" key="1">
    <citation type="submission" date="2022-02" db="EMBL/GenBank/DDBJ databases">
        <title>Genome sequence data of Kingella unionensis sp. nov. strain CICC 24913 (CCUG 75125).</title>
        <authorList>
            <person name="Xiao M."/>
        </authorList>
    </citation>
    <scope>NUCLEOTIDE SEQUENCE [LARGE SCALE GENOMIC DNA]</scope>
    <source>
        <strain evidence="2 3">CICC 24913</strain>
    </source>
</reference>
<dbReference type="PANTHER" id="PTHR40078:SF1">
    <property type="entry name" value="INTEGRAL MEMBRANE PROTEIN"/>
    <property type="match status" value="1"/>
</dbReference>
<keyword evidence="3" id="KW-1185">Reference proteome</keyword>
<protein>
    <submittedName>
        <fullName evidence="2">YitT family protein</fullName>
    </submittedName>
</protein>
<feature type="transmembrane region" description="Helical" evidence="1">
    <location>
        <begin position="71"/>
        <end position="91"/>
    </location>
</feature>
<proteinExistence type="predicted"/>
<evidence type="ECO:0000313" key="2">
    <source>
        <dbReference type="EMBL" id="MCG6504497.1"/>
    </source>
</evidence>
<dbReference type="Proteomes" id="UP001298424">
    <property type="component" value="Unassembled WGS sequence"/>
</dbReference>
<gene>
    <name evidence="2" type="ORF">MB824_08305</name>
</gene>
<dbReference type="Pfam" id="PF19700">
    <property type="entry name" value="DUF6198"/>
    <property type="match status" value="1"/>
</dbReference>